<dbReference type="EMBL" id="JAARVG010000007">
    <property type="protein sequence ID" value="MBC1793500.1"/>
    <property type="molecule type" value="Genomic_DNA"/>
</dbReference>
<dbReference type="AlphaFoldDB" id="A0A7X0XXD5"/>
<reference evidence="1 2" key="1">
    <citation type="submission" date="2020-03" db="EMBL/GenBank/DDBJ databases">
        <title>Soil Listeria distribution.</title>
        <authorList>
            <person name="Liao J."/>
            <person name="Wiedmann M."/>
        </authorList>
    </citation>
    <scope>NUCLEOTIDE SEQUENCE [LARGE SCALE GENOMIC DNA]</scope>
    <source>
        <strain evidence="1 2">FSL L7-0978</strain>
    </source>
</reference>
<protein>
    <submittedName>
        <fullName evidence="1">Uncharacterized protein</fullName>
    </submittedName>
</protein>
<dbReference type="RefSeq" id="WP_185524101.1">
    <property type="nucleotide sequence ID" value="NZ_JAARVG010000007.1"/>
</dbReference>
<proteinExistence type="predicted"/>
<organism evidence="1 2">
    <name type="scientific">Listeria booriae</name>
    <dbReference type="NCBI Taxonomy" id="1552123"/>
    <lineage>
        <taxon>Bacteria</taxon>
        <taxon>Bacillati</taxon>
        <taxon>Bacillota</taxon>
        <taxon>Bacilli</taxon>
        <taxon>Bacillales</taxon>
        <taxon>Listeriaceae</taxon>
        <taxon>Listeria</taxon>
    </lineage>
</organism>
<name>A0A7X0XXD5_9LIST</name>
<evidence type="ECO:0000313" key="2">
    <source>
        <dbReference type="Proteomes" id="UP000539064"/>
    </source>
</evidence>
<comment type="caution">
    <text evidence="1">The sequence shown here is derived from an EMBL/GenBank/DDBJ whole genome shotgun (WGS) entry which is preliminary data.</text>
</comment>
<gene>
    <name evidence="1" type="ORF">HCA52_08745</name>
</gene>
<dbReference type="Proteomes" id="UP000539064">
    <property type="component" value="Unassembled WGS sequence"/>
</dbReference>
<sequence>MRQSIQKEEYEMADITEELVTIRTDKEIGGAVADSLEKINGDIQRITNAGIDYPLQLTYDVLTNTKDYSVLVNGILDVQVLNANISMTYSMRYISKNGGFDDLIIFTRTNPDTGVTEDLQKAVKVSYQDKDTENFSKWLTIPSTDGNPEIFRVLIDYSAIPEGFQAVQLPNTPFKSNKVAAEKLFPLLDEEETHVYMDKTNNMVQVGGRYSSMNNLIFTFKPYGINQIMSIYEVYKLPRVLPFTFKETEGAKKIPMGGPTNTDWLSPHKLVALADGDNPTNGNVYTGGTHGTAGGSGDPTARTREWRVFVDGSPLVSISPVSVAGKVVTIEVVNEIEASNTHVTARRYVLEEKVRYKISGTHIEVQVFHHFKEACTWKEYYGLETVGYYYTSMWIPDSALKNYTDIPQGAGGSIIGSGAKLDYPLVDRRIVRNASNTDELTVQIDSSFGLGTGSYVADTTNLMEARTYGKTYSNLISLPLTVKKGEVYSFKGSYTFTPGGNLD</sequence>
<evidence type="ECO:0000313" key="1">
    <source>
        <dbReference type="EMBL" id="MBC1793500.1"/>
    </source>
</evidence>
<accession>A0A7X0XXD5</accession>